<organism evidence="2 3">
    <name type="scientific">Fusarium albosuccineum</name>
    <dbReference type="NCBI Taxonomy" id="1237068"/>
    <lineage>
        <taxon>Eukaryota</taxon>
        <taxon>Fungi</taxon>
        <taxon>Dikarya</taxon>
        <taxon>Ascomycota</taxon>
        <taxon>Pezizomycotina</taxon>
        <taxon>Sordariomycetes</taxon>
        <taxon>Hypocreomycetidae</taxon>
        <taxon>Hypocreales</taxon>
        <taxon>Nectriaceae</taxon>
        <taxon>Fusarium</taxon>
        <taxon>Fusarium decemcellulare species complex</taxon>
    </lineage>
</organism>
<feature type="compositionally biased region" description="Basic residues" evidence="1">
    <location>
        <begin position="339"/>
        <end position="350"/>
    </location>
</feature>
<sequence>MWAILSYRRRALASRLRILSRLRQGTKRAGVEPLDGQSKQNKTTAPRWTVIPTLPLPSSHLHLAPAPPPFYSGPHDTQRRQSNSPVCRRRLAGIHAVNYTHIHTQHLQSSASTHLEAGHTPHLLCEGPCSNSHNVPSSSTDRCLSSYLVTGAARVGLARALRSALALARRNSLGVVLDGTGQGRRRPELVKGFCSGPREAVQYRDAPADSPLTSRWEPKTKTLAAASFLPCLARPYIAHTSHLAPSTPTSLLTSVAFSPSLPTFIFSPFQSFVCAQSAIRVPRVSLCFLRRLIGRASSAVYRLSNLGLAKLGPPALIRDRESLSNTRGGDNNTTAATHGLRRTSRPRSSH</sequence>
<proteinExistence type="predicted"/>
<feature type="region of interest" description="Disordered" evidence="1">
    <location>
        <begin position="321"/>
        <end position="350"/>
    </location>
</feature>
<gene>
    <name evidence="2" type="ORF">FALBO_4063</name>
</gene>
<dbReference type="EMBL" id="JAADYS010000527">
    <property type="protein sequence ID" value="KAF4469046.1"/>
    <property type="molecule type" value="Genomic_DNA"/>
</dbReference>
<evidence type="ECO:0000313" key="2">
    <source>
        <dbReference type="EMBL" id="KAF4469046.1"/>
    </source>
</evidence>
<comment type="caution">
    <text evidence="2">The sequence shown here is derived from an EMBL/GenBank/DDBJ whole genome shotgun (WGS) entry which is preliminary data.</text>
</comment>
<accession>A0A8H4LHB5</accession>
<name>A0A8H4LHB5_9HYPO</name>
<evidence type="ECO:0000256" key="1">
    <source>
        <dbReference type="SAM" id="MobiDB-lite"/>
    </source>
</evidence>
<keyword evidence="3" id="KW-1185">Reference proteome</keyword>
<reference evidence="2 3" key="1">
    <citation type="submission" date="2020-01" db="EMBL/GenBank/DDBJ databases">
        <title>Identification and distribution of gene clusters putatively required for synthesis of sphingolipid metabolism inhibitors in phylogenetically diverse species of the filamentous fungus Fusarium.</title>
        <authorList>
            <person name="Kim H.-S."/>
            <person name="Busman M."/>
            <person name="Brown D.W."/>
            <person name="Divon H."/>
            <person name="Uhlig S."/>
            <person name="Proctor R.H."/>
        </authorList>
    </citation>
    <scope>NUCLEOTIDE SEQUENCE [LARGE SCALE GENOMIC DNA]</scope>
    <source>
        <strain evidence="2 3">NRRL 20459</strain>
    </source>
</reference>
<evidence type="ECO:0000313" key="3">
    <source>
        <dbReference type="Proteomes" id="UP000554235"/>
    </source>
</evidence>
<dbReference type="AlphaFoldDB" id="A0A8H4LHB5"/>
<dbReference type="Proteomes" id="UP000554235">
    <property type="component" value="Unassembled WGS sequence"/>
</dbReference>
<protein>
    <submittedName>
        <fullName evidence="2">Uncharacterized protein</fullName>
    </submittedName>
</protein>
<feature type="compositionally biased region" description="Polar residues" evidence="1">
    <location>
        <begin position="323"/>
        <end position="336"/>
    </location>
</feature>